<name>A0A2T6AQC4_9RHOB</name>
<dbReference type="SUPFAM" id="SSF50494">
    <property type="entry name" value="Trypsin-like serine proteases"/>
    <property type="match status" value="1"/>
</dbReference>
<dbReference type="Proteomes" id="UP000244069">
    <property type="component" value="Unassembled WGS sequence"/>
</dbReference>
<dbReference type="InterPro" id="IPR002477">
    <property type="entry name" value="Peptidoglycan-bd-like"/>
</dbReference>
<gene>
    <name evidence="4" type="ORF">C8N44_1183</name>
</gene>
<dbReference type="Pfam" id="PF01471">
    <property type="entry name" value="PG_binding_1"/>
    <property type="match status" value="1"/>
</dbReference>
<comment type="caution">
    <text evidence="4">The sequence shown here is derived from an EMBL/GenBank/DDBJ whole genome shotgun (WGS) entry which is preliminary data.</text>
</comment>
<evidence type="ECO:0000259" key="3">
    <source>
        <dbReference type="Pfam" id="PF01471"/>
    </source>
</evidence>
<dbReference type="SUPFAM" id="SSF47090">
    <property type="entry name" value="PGBD-like"/>
    <property type="match status" value="1"/>
</dbReference>
<keyword evidence="2" id="KW-0732">Signal</keyword>
<dbReference type="Pfam" id="PF13365">
    <property type="entry name" value="Trypsin_2"/>
    <property type="match status" value="1"/>
</dbReference>
<proteinExistence type="predicted"/>
<keyword evidence="5" id="KW-1185">Reference proteome</keyword>
<feature type="domain" description="Peptidoglycan binding-like" evidence="3">
    <location>
        <begin position="160"/>
        <end position="211"/>
    </location>
</feature>
<feature type="region of interest" description="Disordered" evidence="1">
    <location>
        <begin position="113"/>
        <end position="143"/>
    </location>
</feature>
<dbReference type="OrthoDB" id="6810892at2"/>
<dbReference type="InterPro" id="IPR043504">
    <property type="entry name" value="Peptidase_S1_PA_chymotrypsin"/>
</dbReference>
<dbReference type="AlphaFoldDB" id="A0A2T6AQC4"/>
<organism evidence="4 5">
    <name type="scientific">Allosediminivita pacifica</name>
    <dbReference type="NCBI Taxonomy" id="1267769"/>
    <lineage>
        <taxon>Bacteria</taxon>
        <taxon>Pseudomonadati</taxon>
        <taxon>Pseudomonadota</taxon>
        <taxon>Alphaproteobacteria</taxon>
        <taxon>Rhodobacterales</taxon>
        <taxon>Paracoccaceae</taxon>
        <taxon>Allosediminivita</taxon>
    </lineage>
</organism>
<feature type="compositionally biased region" description="Low complexity" evidence="1">
    <location>
        <begin position="134"/>
        <end position="143"/>
    </location>
</feature>
<dbReference type="RefSeq" id="WP_107977418.1">
    <property type="nucleotide sequence ID" value="NZ_BMEZ01000019.1"/>
</dbReference>
<feature type="signal peptide" evidence="2">
    <location>
        <begin position="1"/>
        <end position="21"/>
    </location>
</feature>
<evidence type="ECO:0000313" key="5">
    <source>
        <dbReference type="Proteomes" id="UP000244069"/>
    </source>
</evidence>
<dbReference type="InterPro" id="IPR036366">
    <property type="entry name" value="PGBDSf"/>
</dbReference>
<protein>
    <submittedName>
        <fullName evidence="4">Putative peptidoglycan binding protein</fullName>
    </submittedName>
</protein>
<dbReference type="InterPro" id="IPR036365">
    <property type="entry name" value="PGBD-like_sf"/>
</dbReference>
<feature type="chain" id="PRO_5015611669" evidence="2">
    <location>
        <begin position="22"/>
        <end position="584"/>
    </location>
</feature>
<evidence type="ECO:0000256" key="1">
    <source>
        <dbReference type="SAM" id="MobiDB-lite"/>
    </source>
</evidence>
<dbReference type="Gene3D" id="1.10.101.10">
    <property type="entry name" value="PGBD-like superfamily/PGBD"/>
    <property type="match status" value="1"/>
</dbReference>
<dbReference type="Gene3D" id="2.40.10.10">
    <property type="entry name" value="Trypsin-like serine proteases"/>
    <property type="match status" value="2"/>
</dbReference>
<dbReference type="EMBL" id="QBKN01000018">
    <property type="protein sequence ID" value="PTX46028.1"/>
    <property type="molecule type" value="Genomic_DNA"/>
</dbReference>
<reference evidence="4 5" key="1">
    <citation type="submission" date="2018-04" db="EMBL/GenBank/DDBJ databases">
        <title>Genomic Encyclopedia of Archaeal and Bacterial Type Strains, Phase II (KMG-II): from individual species to whole genera.</title>
        <authorList>
            <person name="Goeker M."/>
        </authorList>
    </citation>
    <scope>NUCLEOTIDE SEQUENCE [LARGE SCALE GENOMIC DNA]</scope>
    <source>
        <strain evidence="4 5">DSM 29329</strain>
    </source>
</reference>
<dbReference type="InterPro" id="IPR009003">
    <property type="entry name" value="Peptidase_S1_PA"/>
</dbReference>
<accession>A0A2T6AQC4</accession>
<sequence>MTYRRGLALAAVLVMGQAAFAQAPGGVYIQVEARSTLSGAQDSARSFSQAFDNVNGFALGSGWYGIALGPFTEAAAQQELNRLRAFGQIPPDSYLEEAADYGRQFWPVGATGGATTAPVETQPLGEPGEDTAESAEAPADPAPVLETPREAREGERLLTRGEREQLQVALRWAGHYNGRIDAAFGRGTRSAMASWQGANGYEATGVLTTRQRADLLGQYNAVFDGLGMRRVTDSRAGISIEMPADVVSRDRYDPPFAVYDPSGDLQARVLLISQPGDSRTLAGLYEIMQTLEIVPLEGERSRDGDSFLLTGANDEIVSHTEVTLSGGELKGFTLVWPAGDEERRTRVLQRMQSSFERIGGVLDPAQVTNDSASVDLVSGLQVRQPRASGSGFFVSENAVVLTSYDTVGDCTQITLDGSYDARLVAGNAALGAALLRPEGRLAPRAVGAFRDGLPRLQSEIAVAGYPYGGVLSAPTLTYGTFEDIRGLGGEEGLSRLALAAEPGDAGGPVLDEAGGVVGMLLPADATSGQQLPQDVRFALQARMIAPLLDEAGVTTPLSTGTARMAPEDLTERAAAMTVLVSCWD</sequence>
<evidence type="ECO:0000256" key="2">
    <source>
        <dbReference type="SAM" id="SignalP"/>
    </source>
</evidence>
<evidence type="ECO:0000313" key="4">
    <source>
        <dbReference type="EMBL" id="PTX46028.1"/>
    </source>
</evidence>